<feature type="compositionally biased region" description="Acidic residues" evidence="2">
    <location>
        <begin position="163"/>
        <end position="186"/>
    </location>
</feature>
<evidence type="ECO:0000256" key="2">
    <source>
        <dbReference type="SAM" id="MobiDB-lite"/>
    </source>
</evidence>
<comment type="caution">
    <text evidence="4">The sequence shown here is derived from an EMBL/GenBank/DDBJ whole genome shotgun (WGS) entry which is preliminary data.</text>
</comment>
<accession>A0A9W7I634</accession>
<comment type="similarity">
    <text evidence="1">Belongs to the fantastic four family.</text>
</comment>
<evidence type="ECO:0000313" key="4">
    <source>
        <dbReference type="EMBL" id="GMI89623.1"/>
    </source>
</evidence>
<feature type="region of interest" description="Disordered" evidence="2">
    <location>
        <begin position="149"/>
        <end position="196"/>
    </location>
</feature>
<evidence type="ECO:0000259" key="3">
    <source>
        <dbReference type="Pfam" id="PF11250"/>
    </source>
</evidence>
<dbReference type="PANTHER" id="PTHR33155:SF17">
    <property type="entry name" value="F2E2.18-RELATED"/>
    <property type="match status" value="1"/>
</dbReference>
<dbReference type="Pfam" id="PF11250">
    <property type="entry name" value="FAF"/>
    <property type="match status" value="1"/>
</dbReference>
<dbReference type="Proteomes" id="UP001165190">
    <property type="component" value="Unassembled WGS sequence"/>
</dbReference>
<dbReference type="AlphaFoldDB" id="A0A9W7I634"/>
<dbReference type="OrthoDB" id="1928183at2759"/>
<evidence type="ECO:0000256" key="1">
    <source>
        <dbReference type="ARBA" id="ARBA00008690"/>
    </source>
</evidence>
<dbReference type="InterPro" id="IPR021410">
    <property type="entry name" value="FAF"/>
</dbReference>
<keyword evidence="5" id="KW-1185">Reference proteome</keyword>
<dbReference type="PANTHER" id="PTHR33155">
    <property type="entry name" value="FANTASTIC FOUR-LIKE PROTEIN (DUF3049)"/>
    <property type="match status" value="1"/>
</dbReference>
<evidence type="ECO:0000313" key="5">
    <source>
        <dbReference type="Proteomes" id="UP001165190"/>
    </source>
</evidence>
<dbReference type="EMBL" id="BSYR01000023">
    <property type="protein sequence ID" value="GMI89623.1"/>
    <property type="molecule type" value="Genomic_DNA"/>
</dbReference>
<name>A0A9W7I634_HIBTR</name>
<sequence length="247" mass="27674">MQTPRSSLEIELELEALTICTKKTHTENHFKPCMMAPGVLSPSASSLIGDYIGMESCFDLSNNDPPCGGGGIDSIREKREQRCRMTTRKKAIPPPIPRHMPWVLKRYYTNDGRLILREEKVRFNEYLRARRSNGRFILDLVPFDDHNNGNGFDDYDDRKAVVSDDEDRVDSLDNETDNINNDEDDDGSKNNTVEDSTVKCPIAEPEQTPLENGIAANGGKCLKYDSVSVSPTCFLGLPVPATRPVHI</sequence>
<protein>
    <recommendedName>
        <fullName evidence="3">FAF domain-containing protein</fullName>
    </recommendedName>
</protein>
<organism evidence="4 5">
    <name type="scientific">Hibiscus trionum</name>
    <name type="common">Flower of an hour</name>
    <dbReference type="NCBI Taxonomy" id="183268"/>
    <lineage>
        <taxon>Eukaryota</taxon>
        <taxon>Viridiplantae</taxon>
        <taxon>Streptophyta</taxon>
        <taxon>Embryophyta</taxon>
        <taxon>Tracheophyta</taxon>
        <taxon>Spermatophyta</taxon>
        <taxon>Magnoliopsida</taxon>
        <taxon>eudicotyledons</taxon>
        <taxon>Gunneridae</taxon>
        <taxon>Pentapetalae</taxon>
        <taxon>rosids</taxon>
        <taxon>malvids</taxon>
        <taxon>Malvales</taxon>
        <taxon>Malvaceae</taxon>
        <taxon>Malvoideae</taxon>
        <taxon>Hibiscus</taxon>
    </lineage>
</organism>
<proteinExistence type="inferred from homology"/>
<reference evidence="4" key="1">
    <citation type="submission" date="2023-05" db="EMBL/GenBank/DDBJ databases">
        <title>Genome and transcriptome analyses reveal genes involved in the formation of fine ridges on petal epidermal cells in Hibiscus trionum.</title>
        <authorList>
            <person name="Koshimizu S."/>
            <person name="Masuda S."/>
            <person name="Ishii T."/>
            <person name="Shirasu K."/>
            <person name="Hoshino A."/>
            <person name="Arita M."/>
        </authorList>
    </citation>
    <scope>NUCLEOTIDE SEQUENCE</scope>
    <source>
        <strain evidence="4">Hamamatsu line</strain>
    </source>
</reference>
<gene>
    <name evidence="4" type="ORF">HRI_002631600</name>
</gene>
<dbReference type="InterPro" id="IPR046431">
    <property type="entry name" value="FAF_dom"/>
</dbReference>
<feature type="domain" description="FAF" evidence="3">
    <location>
        <begin position="93"/>
        <end position="140"/>
    </location>
</feature>